<comment type="similarity">
    <text evidence="2 7">Belongs to the trans-sulfuration enzymes family.</text>
</comment>
<evidence type="ECO:0000256" key="4">
    <source>
        <dbReference type="ARBA" id="ARBA00023239"/>
    </source>
</evidence>
<evidence type="ECO:0000256" key="7">
    <source>
        <dbReference type="RuleBase" id="RU362118"/>
    </source>
</evidence>
<dbReference type="Proteomes" id="UP001213664">
    <property type="component" value="Chromosome"/>
</dbReference>
<dbReference type="GO" id="GO:0030170">
    <property type="term" value="F:pyridoxal phosphate binding"/>
    <property type="evidence" value="ECO:0007669"/>
    <property type="project" value="InterPro"/>
</dbReference>
<dbReference type="PANTHER" id="PTHR43500:SF1">
    <property type="entry name" value="CYSTATHIONINE BETA-LYASE-RELATED"/>
    <property type="match status" value="1"/>
</dbReference>
<dbReference type="GO" id="GO:0047804">
    <property type="term" value="F:cysteine-S-conjugate beta-lyase activity"/>
    <property type="evidence" value="ECO:0007669"/>
    <property type="project" value="UniProtKB-EC"/>
</dbReference>
<organism evidence="8 9">
    <name type="scientific">Candidatus Brevundimonas colombiensis</name>
    <dbReference type="NCBI Taxonomy" id="3121376"/>
    <lineage>
        <taxon>Bacteria</taxon>
        <taxon>Pseudomonadati</taxon>
        <taxon>Pseudomonadota</taxon>
        <taxon>Alphaproteobacteria</taxon>
        <taxon>Caulobacterales</taxon>
        <taxon>Caulobacteraceae</taxon>
        <taxon>Brevundimonas</taxon>
    </lineage>
</organism>
<dbReference type="NCBIfam" id="TIGR01324">
    <property type="entry name" value="cysta_beta_ly_B"/>
    <property type="match status" value="1"/>
</dbReference>
<comment type="cofactor">
    <cofactor evidence="1 7">
        <name>pyridoxal 5'-phosphate</name>
        <dbReference type="ChEBI" id="CHEBI:597326"/>
    </cofactor>
</comment>
<dbReference type="AlphaFoldDB" id="A0AAJ5WXN4"/>
<dbReference type="InterPro" id="IPR000277">
    <property type="entry name" value="Cys/Met-Metab_PyrdxlP-dep_enz"/>
</dbReference>
<evidence type="ECO:0000313" key="9">
    <source>
        <dbReference type="Proteomes" id="UP001213664"/>
    </source>
</evidence>
<dbReference type="InterPro" id="IPR015421">
    <property type="entry name" value="PyrdxlP-dep_Trfase_major"/>
</dbReference>
<dbReference type="InterPro" id="IPR015422">
    <property type="entry name" value="PyrdxlP-dep_Trfase_small"/>
</dbReference>
<reference evidence="8" key="1">
    <citation type="submission" date="2023-03" db="EMBL/GenBank/DDBJ databases">
        <title>Andean soil-derived lignocellulolytic bacterial consortium as a source of novel taxa and putative plastic-active enzymes.</title>
        <authorList>
            <person name="Diaz-Garcia L."/>
            <person name="Chuvochina M."/>
            <person name="Feuerriegel G."/>
            <person name="Bunk B."/>
            <person name="Sproer C."/>
            <person name="Streit W.R."/>
            <person name="Rodriguez L.M."/>
            <person name="Overmann J."/>
            <person name="Jimenez D.J."/>
        </authorList>
    </citation>
    <scope>NUCLEOTIDE SEQUENCE</scope>
    <source>
        <strain evidence="8">MAG 833</strain>
    </source>
</reference>
<proteinExistence type="inferred from homology"/>
<protein>
    <submittedName>
        <fullName evidence="8">Cystathionine beta-lyase</fullName>
        <ecNumber evidence="8">4.4.1.13</ecNumber>
    </submittedName>
</protein>
<keyword evidence="4 8" id="KW-0456">Lyase</keyword>
<evidence type="ECO:0000256" key="2">
    <source>
        <dbReference type="ARBA" id="ARBA00009077"/>
    </source>
</evidence>
<feature type="modified residue" description="N6-(pyridoxal phosphate)lysine" evidence="6">
    <location>
        <position position="204"/>
    </location>
</feature>
<keyword evidence="3 6" id="KW-0663">Pyridoxal phosphate</keyword>
<dbReference type="GO" id="GO:0019450">
    <property type="term" value="P:L-cysteine catabolic process to pyruvate"/>
    <property type="evidence" value="ECO:0007669"/>
    <property type="project" value="TreeGrafter"/>
</dbReference>
<dbReference type="InterPro" id="IPR006233">
    <property type="entry name" value="Cys_b_lyase_bac"/>
</dbReference>
<evidence type="ECO:0000256" key="3">
    <source>
        <dbReference type="ARBA" id="ARBA00022898"/>
    </source>
</evidence>
<evidence type="ECO:0000256" key="1">
    <source>
        <dbReference type="ARBA" id="ARBA00001933"/>
    </source>
</evidence>
<dbReference type="InterPro" id="IPR015424">
    <property type="entry name" value="PyrdxlP-dep_Trfase"/>
</dbReference>
<dbReference type="EC" id="4.4.1.13" evidence="8"/>
<dbReference type="PIRSF" id="PIRSF001434">
    <property type="entry name" value="CGS"/>
    <property type="match status" value="1"/>
</dbReference>
<comment type="catalytic activity">
    <reaction evidence="5">
        <text>L,L-cystathionine + H2O = L-homocysteine + pyruvate + NH4(+)</text>
        <dbReference type="Rhea" id="RHEA:13965"/>
        <dbReference type="ChEBI" id="CHEBI:15361"/>
        <dbReference type="ChEBI" id="CHEBI:15377"/>
        <dbReference type="ChEBI" id="CHEBI:28938"/>
        <dbReference type="ChEBI" id="CHEBI:58161"/>
        <dbReference type="ChEBI" id="CHEBI:58199"/>
    </reaction>
</comment>
<dbReference type="GO" id="GO:0019346">
    <property type="term" value="P:transsulfuration"/>
    <property type="evidence" value="ECO:0007669"/>
    <property type="project" value="InterPro"/>
</dbReference>
<evidence type="ECO:0000256" key="6">
    <source>
        <dbReference type="PIRSR" id="PIRSR001434-2"/>
    </source>
</evidence>
<accession>A0AAJ5WXN4</accession>
<evidence type="ECO:0000313" key="8">
    <source>
        <dbReference type="EMBL" id="WEK39384.1"/>
    </source>
</evidence>
<dbReference type="PANTHER" id="PTHR43500">
    <property type="entry name" value="CYSTATHIONINE BETA-LYASE-RELATED"/>
    <property type="match status" value="1"/>
</dbReference>
<dbReference type="Gene3D" id="3.90.1150.10">
    <property type="entry name" value="Aspartate Aminotransferase, domain 1"/>
    <property type="match status" value="1"/>
</dbReference>
<dbReference type="Pfam" id="PF01053">
    <property type="entry name" value="Cys_Met_Meta_PP"/>
    <property type="match status" value="1"/>
</dbReference>
<dbReference type="Gene3D" id="3.40.640.10">
    <property type="entry name" value="Type I PLP-dependent aspartate aminotransferase-like (Major domain)"/>
    <property type="match status" value="1"/>
</dbReference>
<sequence length="392" mass="41422">MPTPSDRTRLIASATRRGQGRRPVNPPLERASTMLSDAAGVMRDETDGPTYGLSGTSAARELRRALADLEGADDVFLVPSGLAAVTVPLLALLRPGDEVVTTDAVYGPTRRFLSRYQASRGVTTRFLPAEADAAAIVAALGDRTRLVLMESPASLTFEMVDAAAVADACRARGVLTVMDNTWAAGLAYRPLAHGVDVSVQAVTKYVGGHSDVLMGGIAVNVPACRRAIADAIEDLGWHVSPDDAWLALRGLRTLPLRYAEQARSALTVAPWLQARPEVSRVLYPPLPGAAGHDLWARDFTGAASLMGVVMKGGDAAAGEAMLDALSLFGLGYSWGGFESLATHETHQMAYRAHSPALEGELIRLHIGLEDPADLIADLDTGLAAFRAALTLP</sequence>
<dbReference type="EMBL" id="CP119326">
    <property type="protein sequence ID" value="WEK39384.1"/>
    <property type="molecule type" value="Genomic_DNA"/>
</dbReference>
<dbReference type="SUPFAM" id="SSF53383">
    <property type="entry name" value="PLP-dependent transferases"/>
    <property type="match status" value="1"/>
</dbReference>
<name>A0AAJ5WXN4_9CAUL</name>
<evidence type="ECO:0000256" key="5">
    <source>
        <dbReference type="ARBA" id="ARBA00047517"/>
    </source>
</evidence>
<gene>
    <name evidence="8" type="primary">metC</name>
    <name evidence="8" type="ORF">P0Y50_12665</name>
</gene>